<dbReference type="EMBL" id="CP027860">
    <property type="protein sequence ID" value="AVP99395.1"/>
    <property type="molecule type" value="Genomic_DNA"/>
</dbReference>
<evidence type="ECO:0000313" key="2">
    <source>
        <dbReference type="Proteomes" id="UP000241074"/>
    </source>
</evidence>
<dbReference type="AlphaFoldDB" id="A0A2P1PX35"/>
<dbReference type="RefSeq" id="WP_106893313.1">
    <property type="nucleotide sequence ID" value="NZ_CP027860.1"/>
</dbReference>
<dbReference type="KEGG" id="xba:C7S18_20450"/>
<accession>A0A2P1PX35</accession>
<name>A0A2P1PX35_9GAMM</name>
<keyword evidence="2" id="KW-1185">Reference proteome</keyword>
<proteinExistence type="predicted"/>
<protein>
    <submittedName>
        <fullName evidence="1">Uncharacterized protein</fullName>
    </submittedName>
</protein>
<dbReference type="Proteomes" id="UP000241074">
    <property type="component" value="Chromosome"/>
</dbReference>
<gene>
    <name evidence="1" type="ORF">C7S18_20450</name>
</gene>
<organism evidence="1 2">
    <name type="scientific">Ahniella affigens</name>
    <dbReference type="NCBI Taxonomy" id="2021234"/>
    <lineage>
        <taxon>Bacteria</taxon>
        <taxon>Pseudomonadati</taxon>
        <taxon>Pseudomonadota</taxon>
        <taxon>Gammaproteobacteria</taxon>
        <taxon>Lysobacterales</taxon>
        <taxon>Rhodanobacteraceae</taxon>
        <taxon>Ahniella</taxon>
    </lineage>
</organism>
<sequence>MIELDQKTVSDLRIDFCKTQADADARINMLSALGNRKGLLVTADGTAIRQFLDAAGTPSGTNIKSFGDGFVVISWSA</sequence>
<reference evidence="1 2" key="2">
    <citation type="submission" date="2018-03" db="EMBL/GenBank/DDBJ databases">
        <authorList>
            <person name="Keele B.F."/>
        </authorList>
    </citation>
    <scope>NUCLEOTIDE SEQUENCE [LARGE SCALE GENOMIC DNA]</scope>
    <source>
        <strain evidence="1 2">D13</strain>
    </source>
</reference>
<reference evidence="1 2" key="1">
    <citation type="submission" date="2018-03" db="EMBL/GenBank/DDBJ databases">
        <title>Ahniella affigens gen. nov., sp. nov., a gammaproteobacterium isolated from sandy soil near a stream.</title>
        <authorList>
            <person name="Ko Y."/>
            <person name="Kim J.-H."/>
        </authorList>
    </citation>
    <scope>NUCLEOTIDE SEQUENCE [LARGE SCALE GENOMIC DNA]</scope>
    <source>
        <strain evidence="1 2">D13</strain>
    </source>
</reference>
<evidence type="ECO:0000313" key="1">
    <source>
        <dbReference type="EMBL" id="AVP99395.1"/>
    </source>
</evidence>